<proteinExistence type="predicted"/>
<keyword evidence="1" id="KW-0812">Transmembrane</keyword>
<reference evidence="3" key="1">
    <citation type="submission" date="2016-11" db="EMBL/GenBank/DDBJ databases">
        <authorList>
            <person name="Varghese N."/>
            <person name="Submissions S."/>
        </authorList>
    </citation>
    <scope>NUCLEOTIDE SEQUENCE [LARGE SCALE GENOMIC DNA]</scope>
    <source>
        <strain evidence="3">DSM 18761</strain>
    </source>
</reference>
<gene>
    <name evidence="2" type="ORF">SAMN02745195_01885</name>
</gene>
<feature type="transmembrane region" description="Helical" evidence="1">
    <location>
        <begin position="76"/>
        <end position="96"/>
    </location>
</feature>
<name>A0A1M4Z2M2_9THEO</name>
<dbReference type="EMBL" id="FQUR01000015">
    <property type="protein sequence ID" value="SHF12291.1"/>
    <property type="molecule type" value="Genomic_DNA"/>
</dbReference>
<organism evidence="2 3">
    <name type="scientific">Thermoanaerobacter uzonensis DSM 18761</name>
    <dbReference type="NCBI Taxonomy" id="1123369"/>
    <lineage>
        <taxon>Bacteria</taxon>
        <taxon>Bacillati</taxon>
        <taxon>Bacillota</taxon>
        <taxon>Clostridia</taxon>
        <taxon>Thermoanaerobacterales</taxon>
        <taxon>Thermoanaerobacteraceae</taxon>
        <taxon>Thermoanaerobacter</taxon>
    </lineage>
</organism>
<sequence>MKKENVKFKIVFILLIYTYLIVSNILLQKMNRISEITYNQIILIWSNLIFYFVLGILLTIPFFLSEAKKKGKWGINYKYLLTFILPLVIIVFPYFYPVSLDFFYLVYISEHIINALAVVSGYSLIFIINKKD</sequence>
<feature type="transmembrane region" description="Helical" evidence="1">
    <location>
        <begin position="42"/>
        <end position="64"/>
    </location>
</feature>
<evidence type="ECO:0000313" key="3">
    <source>
        <dbReference type="Proteomes" id="UP000184127"/>
    </source>
</evidence>
<evidence type="ECO:0000256" key="1">
    <source>
        <dbReference type="SAM" id="Phobius"/>
    </source>
</evidence>
<evidence type="ECO:0000313" key="2">
    <source>
        <dbReference type="EMBL" id="SHF12291.1"/>
    </source>
</evidence>
<keyword evidence="3" id="KW-1185">Reference proteome</keyword>
<accession>A0A1M4Z2M2</accession>
<dbReference type="Proteomes" id="UP000184127">
    <property type="component" value="Unassembled WGS sequence"/>
</dbReference>
<dbReference type="AlphaFoldDB" id="A0A1M4Z2M2"/>
<keyword evidence="1" id="KW-1133">Transmembrane helix</keyword>
<feature type="transmembrane region" description="Helical" evidence="1">
    <location>
        <begin position="12"/>
        <end position="30"/>
    </location>
</feature>
<feature type="transmembrane region" description="Helical" evidence="1">
    <location>
        <begin position="102"/>
        <end position="128"/>
    </location>
</feature>
<protein>
    <submittedName>
        <fullName evidence="2">Uncharacterized protein</fullName>
    </submittedName>
</protein>
<keyword evidence="1" id="KW-0472">Membrane</keyword>